<comment type="caution">
    <text evidence="1">The sequence shown here is derived from an EMBL/GenBank/DDBJ whole genome shotgun (WGS) entry which is preliminary data.</text>
</comment>
<protein>
    <submittedName>
        <fullName evidence="1">Uncharacterized protein</fullName>
    </submittedName>
</protein>
<keyword evidence="2" id="KW-1185">Reference proteome</keyword>
<dbReference type="Proteomes" id="UP000326757">
    <property type="component" value="Unassembled WGS sequence"/>
</dbReference>
<organism evidence="1 2">
    <name type="scientific">Monilinia laxa</name>
    <name type="common">Brown rot fungus</name>
    <name type="synonym">Sclerotinia laxa</name>
    <dbReference type="NCBI Taxonomy" id="61186"/>
    <lineage>
        <taxon>Eukaryota</taxon>
        <taxon>Fungi</taxon>
        <taxon>Dikarya</taxon>
        <taxon>Ascomycota</taxon>
        <taxon>Pezizomycotina</taxon>
        <taxon>Leotiomycetes</taxon>
        <taxon>Helotiales</taxon>
        <taxon>Sclerotiniaceae</taxon>
        <taxon>Monilinia</taxon>
    </lineage>
</organism>
<name>A0A5N6KG97_MONLA</name>
<dbReference type="EMBL" id="VIGI01000003">
    <property type="protein sequence ID" value="KAB8302678.1"/>
    <property type="molecule type" value="Genomic_DNA"/>
</dbReference>
<sequence length="97" mass="10691">MNFEACTLYTCTNLGIRNGFTHEVVSKCAIIKTNTIEPLRGDSPPGTGDSLFVITLLNTYSTARIQISKAEAQSCVFQGRFEMHPNTQERSVLMCGD</sequence>
<evidence type="ECO:0000313" key="1">
    <source>
        <dbReference type="EMBL" id="KAB8302678.1"/>
    </source>
</evidence>
<proteinExistence type="predicted"/>
<accession>A0A5N6KG97</accession>
<dbReference type="AlphaFoldDB" id="A0A5N6KG97"/>
<reference evidence="1 2" key="1">
    <citation type="submission" date="2019-06" db="EMBL/GenBank/DDBJ databases">
        <title>Genome Sequence of the Brown Rot Fungal Pathogen Monilinia laxa.</title>
        <authorList>
            <person name="De Miccolis Angelini R.M."/>
            <person name="Landi L."/>
            <person name="Abate D."/>
            <person name="Pollastro S."/>
            <person name="Romanazzi G."/>
            <person name="Faretra F."/>
        </authorList>
    </citation>
    <scope>NUCLEOTIDE SEQUENCE [LARGE SCALE GENOMIC DNA]</scope>
    <source>
        <strain evidence="1 2">Mlax316</strain>
    </source>
</reference>
<gene>
    <name evidence="1" type="ORF">EYC80_006041</name>
</gene>
<evidence type="ECO:0000313" key="2">
    <source>
        <dbReference type="Proteomes" id="UP000326757"/>
    </source>
</evidence>